<dbReference type="SUPFAM" id="SSF53756">
    <property type="entry name" value="UDP-Glycosyltransferase/glycogen phosphorylase"/>
    <property type="match status" value="1"/>
</dbReference>
<gene>
    <name evidence="1" type="ORF">OPT59_04205</name>
</gene>
<evidence type="ECO:0000313" key="1">
    <source>
        <dbReference type="EMBL" id="WHM79907.1"/>
    </source>
</evidence>
<dbReference type="EMBL" id="CP125360">
    <property type="protein sequence ID" value="WHM79907.1"/>
    <property type="molecule type" value="Genomic_DNA"/>
</dbReference>
<proteinExistence type="predicted"/>
<dbReference type="AlphaFoldDB" id="A0AB38Y2V5"/>
<protein>
    <submittedName>
        <fullName evidence="1">Glycosyltransferase</fullName>
    </submittedName>
</protein>
<dbReference type="Proteomes" id="UP001237475">
    <property type="component" value="Chromosome"/>
</dbReference>
<name>A0AB38Y2V5_STREQ</name>
<organism evidence="1 2">
    <name type="scientific">Streptococcus dysgalactiae subsp. equisimilis</name>
    <name type="common">Streptococcus equisimilis</name>
    <dbReference type="NCBI Taxonomy" id="119602"/>
    <lineage>
        <taxon>Bacteria</taxon>
        <taxon>Bacillati</taxon>
        <taxon>Bacillota</taxon>
        <taxon>Bacilli</taxon>
        <taxon>Lactobacillales</taxon>
        <taxon>Streptococcaceae</taxon>
        <taxon>Streptococcus</taxon>
    </lineage>
</organism>
<evidence type="ECO:0000313" key="2">
    <source>
        <dbReference type="Proteomes" id="UP001237475"/>
    </source>
</evidence>
<sequence length="427" mass="49522">MRMYQGKRFLLTHIWLRGFSGAEINILELATYLKEAGAQVEVFTFLAKSPMLDEFQKNGIPVIDDSDYPFDVSQYDVVCSAQNIIPPAMIEALGKSQEKLPKFIFFHMAALPEHVLEQPYIYQLEKKISSATLAISEEIVNKNLKRFFKDIPNLHYYPNPAPESYAAMEHLKKQSPERILVISNHPPQEVIDMEPLLAKKGIHVDYFGVWSDHYELVTPELLASYDCVVGIGKNAQYCLVMGKPIYIYDHFKGPGYLTETNFEAAALNNFSGRGFEEQEKTAEELVDDLLEHYQSAQAFQHNHLYDYRSRYTISTIVDHIYKSINIIPKAIAPLEQVDVEYIKAITLFIRTRLVRLENDVANLWEAVHRYEQLDRKATAKREALEQLLTAKTTELNLIKTSRMFKLYQLLWRIKGFFFRKEHLKRAK</sequence>
<reference evidence="1" key="1">
    <citation type="submission" date="2023-04" db="EMBL/GenBank/DDBJ databases">
        <title>Complete genomes of S. dygalactiae subsp equisimilis isolates causing bacteremia in cancer patients.</title>
        <authorList>
            <person name="Anand S."/>
            <person name="Arias J."/>
            <person name="Delafuente J."/>
            <person name="Elgamal H."/>
            <person name="Prevost T."/>
            <person name="Liu X."/>
            <person name="Kalia A."/>
        </authorList>
    </citation>
    <scope>NUCLEOTIDE SEQUENCE</scope>
    <source>
        <strain evidence="1">UT_120444</strain>
    </source>
</reference>
<dbReference type="RefSeq" id="WP_012766797.1">
    <property type="nucleotide sequence ID" value="NZ_AP023393.1"/>
</dbReference>
<accession>A0AB38Y2V5</accession>